<dbReference type="Gene3D" id="3.55.50.30">
    <property type="match status" value="1"/>
</dbReference>
<dbReference type="RefSeq" id="WP_091211917.1">
    <property type="nucleotide sequence ID" value="NZ_FOCL01000005.1"/>
</dbReference>
<proteinExistence type="predicted"/>
<name>A0A1H8LDS7_9SPHI</name>
<gene>
    <name evidence="4" type="ORF">SAMN05192574_10548</name>
</gene>
<accession>A0A1H8LDS7</accession>
<protein>
    <submittedName>
        <fullName evidence="4">FecR protein</fullName>
    </submittedName>
</protein>
<evidence type="ECO:0000313" key="4">
    <source>
        <dbReference type="EMBL" id="SEO03199.1"/>
    </source>
</evidence>
<dbReference type="AlphaFoldDB" id="A0A1H8LDS7"/>
<dbReference type="Pfam" id="PF04773">
    <property type="entry name" value="FecR"/>
    <property type="match status" value="1"/>
</dbReference>
<dbReference type="Proteomes" id="UP000198942">
    <property type="component" value="Unassembled WGS sequence"/>
</dbReference>
<evidence type="ECO:0000259" key="2">
    <source>
        <dbReference type="Pfam" id="PF04773"/>
    </source>
</evidence>
<dbReference type="STRING" id="551995.SAMN05192574_10548"/>
<sequence>METIVKRLERLYNTENLTPEDRRWLAEYLKGDVSELYLVALEGFSKDALEKKLSLSQQESDQILNNIHQRIIKPPPARKVFPIWRLLVKIAVAASVTAIFSAGYIFRKQLDNWLNPVHYQETVALNGEIKLITLPDGTSICLNAGSSLKYPDKFKEKTREVTLTGEAFFKVAHDSSKPFIIHSGKIKTTVLGTSFNVKAYTEDKSVKITVVSGKIGVAPTTSKHPAVLLTSNMQMVYNKTSQTLLTEKIVDASSVISWQQGKLQFHNTPLFDVLADVQRKYNVEIKADKNLLNCTLYADFNNMPLEKVLKLTEALINAHFKKDGNAYTLKGKGCN</sequence>
<dbReference type="FunFam" id="2.60.120.1440:FF:000001">
    <property type="entry name" value="Putative anti-sigma factor"/>
    <property type="match status" value="1"/>
</dbReference>
<dbReference type="InterPro" id="IPR032508">
    <property type="entry name" value="FecR_C"/>
</dbReference>
<evidence type="ECO:0000259" key="3">
    <source>
        <dbReference type="Pfam" id="PF16344"/>
    </source>
</evidence>
<keyword evidence="1" id="KW-1133">Transmembrane helix</keyword>
<reference evidence="5" key="1">
    <citation type="submission" date="2016-10" db="EMBL/GenBank/DDBJ databases">
        <authorList>
            <person name="Varghese N."/>
            <person name="Submissions S."/>
        </authorList>
    </citation>
    <scope>NUCLEOTIDE SEQUENCE [LARGE SCALE GENOMIC DNA]</scope>
    <source>
        <strain evidence="5">Gh-48</strain>
    </source>
</reference>
<organism evidence="4 5">
    <name type="scientific">Mucilaginibacter gossypiicola</name>
    <dbReference type="NCBI Taxonomy" id="551995"/>
    <lineage>
        <taxon>Bacteria</taxon>
        <taxon>Pseudomonadati</taxon>
        <taxon>Bacteroidota</taxon>
        <taxon>Sphingobacteriia</taxon>
        <taxon>Sphingobacteriales</taxon>
        <taxon>Sphingobacteriaceae</taxon>
        <taxon>Mucilaginibacter</taxon>
    </lineage>
</organism>
<evidence type="ECO:0000313" key="5">
    <source>
        <dbReference type="Proteomes" id="UP000198942"/>
    </source>
</evidence>
<dbReference type="GO" id="GO:0016989">
    <property type="term" value="F:sigma factor antagonist activity"/>
    <property type="evidence" value="ECO:0007669"/>
    <property type="project" value="TreeGrafter"/>
</dbReference>
<dbReference type="InterPro" id="IPR006860">
    <property type="entry name" value="FecR"/>
</dbReference>
<keyword evidence="1" id="KW-0812">Transmembrane</keyword>
<dbReference type="Pfam" id="PF16344">
    <property type="entry name" value="FecR_C"/>
    <property type="match status" value="1"/>
</dbReference>
<dbReference type="Gene3D" id="2.60.120.1440">
    <property type="match status" value="1"/>
</dbReference>
<dbReference type="PANTHER" id="PTHR30273">
    <property type="entry name" value="PERIPLASMIC SIGNAL SENSOR AND SIGMA FACTOR ACTIVATOR FECR-RELATED"/>
    <property type="match status" value="1"/>
</dbReference>
<keyword evidence="1" id="KW-0472">Membrane</keyword>
<dbReference type="PIRSF" id="PIRSF018266">
    <property type="entry name" value="FecR"/>
    <property type="match status" value="1"/>
</dbReference>
<feature type="domain" description="Protein FecR C-terminal" evidence="3">
    <location>
        <begin position="262"/>
        <end position="328"/>
    </location>
</feature>
<dbReference type="EMBL" id="FOCL01000005">
    <property type="protein sequence ID" value="SEO03199.1"/>
    <property type="molecule type" value="Genomic_DNA"/>
</dbReference>
<dbReference type="PANTHER" id="PTHR30273:SF2">
    <property type="entry name" value="PROTEIN FECR"/>
    <property type="match status" value="1"/>
</dbReference>
<evidence type="ECO:0000256" key="1">
    <source>
        <dbReference type="SAM" id="Phobius"/>
    </source>
</evidence>
<feature type="domain" description="FecR protein" evidence="2">
    <location>
        <begin position="126"/>
        <end position="215"/>
    </location>
</feature>
<dbReference type="InterPro" id="IPR012373">
    <property type="entry name" value="Ferrdict_sens_TM"/>
</dbReference>
<dbReference type="OrthoDB" id="645173at2"/>
<feature type="transmembrane region" description="Helical" evidence="1">
    <location>
        <begin position="86"/>
        <end position="106"/>
    </location>
</feature>
<keyword evidence="5" id="KW-1185">Reference proteome</keyword>